<accession>A0A7S3JBZ6</accession>
<evidence type="ECO:0000313" key="1">
    <source>
        <dbReference type="EMBL" id="CAE0351149.1"/>
    </source>
</evidence>
<sequence>MYTFCDLRVNMDREEFKYLGKMTQCKKTQLMTNCSMNLLERFMLESNMSPEEIQSIFQNESVSQLSYAFKSVIETIMETKSNLESLQQLSKKALSAVYTQMTSAQIHKMKLLSREIANI</sequence>
<reference evidence="1" key="1">
    <citation type="submission" date="2021-01" db="EMBL/GenBank/DDBJ databases">
        <authorList>
            <person name="Corre E."/>
            <person name="Pelletier E."/>
            <person name="Niang G."/>
            <person name="Scheremetjew M."/>
            <person name="Finn R."/>
            <person name="Kale V."/>
            <person name="Holt S."/>
            <person name="Cochrane G."/>
            <person name="Meng A."/>
            <person name="Brown T."/>
            <person name="Cohen L."/>
        </authorList>
    </citation>
    <scope>NUCLEOTIDE SEQUENCE</scope>
    <source>
        <strain evidence="1">FSP1.4</strain>
    </source>
</reference>
<name>A0A7S3JBZ6_9SPIT</name>
<organism evidence="1">
    <name type="scientific">Euplotes harpa</name>
    <dbReference type="NCBI Taxonomy" id="151035"/>
    <lineage>
        <taxon>Eukaryota</taxon>
        <taxon>Sar</taxon>
        <taxon>Alveolata</taxon>
        <taxon>Ciliophora</taxon>
        <taxon>Intramacronucleata</taxon>
        <taxon>Spirotrichea</taxon>
        <taxon>Hypotrichia</taxon>
        <taxon>Euplotida</taxon>
        <taxon>Euplotidae</taxon>
        <taxon>Euplotes</taxon>
    </lineage>
</organism>
<proteinExistence type="predicted"/>
<dbReference type="AlphaFoldDB" id="A0A7S3JBZ6"/>
<protein>
    <submittedName>
        <fullName evidence="1">Uncharacterized protein</fullName>
    </submittedName>
</protein>
<gene>
    <name evidence="1" type="ORF">EHAR0213_LOCUS10063</name>
</gene>
<dbReference type="EMBL" id="HBII01024245">
    <property type="protein sequence ID" value="CAE0351149.1"/>
    <property type="molecule type" value="Transcribed_RNA"/>
</dbReference>